<dbReference type="Proteomes" id="UP001055587">
    <property type="component" value="Segment"/>
</dbReference>
<dbReference type="InterPro" id="IPR033767">
    <property type="entry name" value="Tail_Gp11"/>
</dbReference>
<evidence type="ECO:0000313" key="2">
    <source>
        <dbReference type="Proteomes" id="UP001055587"/>
    </source>
</evidence>
<protein>
    <submittedName>
        <fullName evidence="1">Tail tubular related protein</fullName>
    </submittedName>
</protein>
<organism evidence="1 2">
    <name type="scientific">Erwinia phage Zoomie</name>
    <dbReference type="NCBI Taxonomy" id="2851072"/>
    <lineage>
        <taxon>Viruses</taxon>
        <taxon>Duplodnaviria</taxon>
        <taxon>Heunggongvirae</taxon>
        <taxon>Uroviricota</taxon>
        <taxon>Caudoviricetes</taxon>
        <taxon>Autographivirales</taxon>
        <taxon>Autoscriptoviridae</taxon>
        <taxon>Slopekvirinae</taxon>
        <taxon>Zoomievirus</taxon>
        <taxon>Zoomievirus zoomie</taxon>
    </lineage>
</organism>
<reference evidence="1" key="1">
    <citation type="submission" date="2021-06" db="EMBL/GenBank/DDBJ databases">
        <title>Four novel Curtobacterium phages isolated from Environmental samples.</title>
        <authorList>
            <person name="Alanin K.W.S."/>
            <person name="Djurhuus A.M."/>
            <person name="Olsen N.S."/>
            <person name="Carstens A.B."/>
            <person name="Nielsen T.K."/>
            <person name="Kot W."/>
            <person name="Hansen L.H."/>
        </authorList>
    </citation>
    <scope>NUCLEOTIDE SEQUENCE</scope>
</reference>
<name>A0A9E6N8E5_9CAUD</name>
<dbReference type="EMBL" id="MZ333135">
    <property type="protein sequence ID" value="QXG07767.1"/>
    <property type="molecule type" value="Genomic_DNA"/>
</dbReference>
<accession>A0A9E6N8E5</accession>
<keyword evidence="2" id="KW-1185">Reference proteome</keyword>
<proteinExistence type="predicted"/>
<dbReference type="Pfam" id="PF17212">
    <property type="entry name" value="Tube"/>
    <property type="match status" value="1"/>
</dbReference>
<sequence>MLLLEAINITLRAIGESEVVSESTSNPSAGIVKSALAQHRRSLLATGWWFNTVEQTITPTADNRITPPAQALAIYGKAGQKYAVRDGWLFNLLEQSNRFTERTYLKAYIDYEFEDLPEYAAQYIACRVAAETYRNDIGVDSNFQSLISDSDEAYSLLFREHARNQSRSTAQSRRFKKVNSARFV</sequence>
<evidence type="ECO:0000313" key="1">
    <source>
        <dbReference type="EMBL" id="QXG07767.1"/>
    </source>
</evidence>